<gene>
    <name evidence="2" type="ORF">RRG08_031784</name>
</gene>
<feature type="transmembrane region" description="Helical" evidence="1">
    <location>
        <begin position="154"/>
        <end position="179"/>
    </location>
</feature>
<keyword evidence="1" id="KW-0472">Membrane</keyword>
<evidence type="ECO:0000313" key="3">
    <source>
        <dbReference type="Proteomes" id="UP001283361"/>
    </source>
</evidence>
<reference evidence="2" key="1">
    <citation type="journal article" date="2023" name="G3 (Bethesda)">
        <title>A reference genome for the long-term kleptoplast-retaining sea slug Elysia crispata morphotype clarki.</title>
        <authorList>
            <person name="Eastman K.E."/>
            <person name="Pendleton A.L."/>
            <person name="Shaikh M.A."/>
            <person name="Suttiyut T."/>
            <person name="Ogas R."/>
            <person name="Tomko P."/>
            <person name="Gavelis G."/>
            <person name="Widhalm J.R."/>
            <person name="Wisecaver J.H."/>
        </authorList>
    </citation>
    <scope>NUCLEOTIDE SEQUENCE</scope>
    <source>
        <strain evidence="2">ECLA1</strain>
    </source>
</reference>
<evidence type="ECO:0000313" key="2">
    <source>
        <dbReference type="EMBL" id="KAK3733843.1"/>
    </source>
</evidence>
<keyword evidence="3" id="KW-1185">Reference proteome</keyword>
<feature type="transmembrane region" description="Helical" evidence="1">
    <location>
        <begin position="191"/>
        <end position="214"/>
    </location>
</feature>
<dbReference type="SUPFAM" id="SSF81321">
    <property type="entry name" value="Family A G protein-coupled receptor-like"/>
    <property type="match status" value="1"/>
</dbReference>
<keyword evidence="1" id="KW-0812">Transmembrane</keyword>
<name>A0AAE1CSX2_9GAST</name>
<keyword evidence="1" id="KW-1133">Transmembrane helix</keyword>
<protein>
    <submittedName>
        <fullName evidence="2">Uncharacterized protein</fullName>
    </submittedName>
</protein>
<evidence type="ECO:0000256" key="1">
    <source>
        <dbReference type="SAM" id="Phobius"/>
    </source>
</evidence>
<sequence length="238" mass="26460">MDPMPSDNQYPCPVDSLYGRQSSHSPFGGTEDILTNGSALLSALMVQPGIFRVQSGCTSSLSLGNNRKKRKLTFAALHWASVGNPVVSWMLALQLDLENDSTHLNKRTNVEGHTYPTSCLIDIHDPNAAADVTCSTFWMRAKAAFRAKWRTAKVFFLLWGSLLLMVVSFLPFSIALIIWESGMRTHLSAQCVYIMCFFTYVTVPSLASLFLCLTNKPYRKVLLKYSCCLKKTRGISSG</sequence>
<proteinExistence type="predicted"/>
<dbReference type="EMBL" id="JAWDGP010006875">
    <property type="protein sequence ID" value="KAK3733843.1"/>
    <property type="molecule type" value="Genomic_DNA"/>
</dbReference>
<dbReference type="AlphaFoldDB" id="A0AAE1CSX2"/>
<dbReference type="Proteomes" id="UP001283361">
    <property type="component" value="Unassembled WGS sequence"/>
</dbReference>
<comment type="caution">
    <text evidence="2">The sequence shown here is derived from an EMBL/GenBank/DDBJ whole genome shotgun (WGS) entry which is preliminary data.</text>
</comment>
<organism evidence="2 3">
    <name type="scientific">Elysia crispata</name>
    <name type="common">lettuce slug</name>
    <dbReference type="NCBI Taxonomy" id="231223"/>
    <lineage>
        <taxon>Eukaryota</taxon>
        <taxon>Metazoa</taxon>
        <taxon>Spiralia</taxon>
        <taxon>Lophotrochozoa</taxon>
        <taxon>Mollusca</taxon>
        <taxon>Gastropoda</taxon>
        <taxon>Heterobranchia</taxon>
        <taxon>Euthyneura</taxon>
        <taxon>Panpulmonata</taxon>
        <taxon>Sacoglossa</taxon>
        <taxon>Placobranchoidea</taxon>
        <taxon>Plakobranchidae</taxon>
        <taxon>Elysia</taxon>
    </lineage>
</organism>
<accession>A0AAE1CSX2</accession>